<keyword evidence="12" id="KW-0902">Two-component regulatory system</keyword>
<dbReference type="Proteomes" id="UP000679691">
    <property type="component" value="Unassembled WGS sequence"/>
</dbReference>
<evidence type="ECO:0000256" key="9">
    <source>
        <dbReference type="ARBA" id="ARBA00022777"/>
    </source>
</evidence>
<dbReference type="SUPFAM" id="SSF55874">
    <property type="entry name" value="ATPase domain of HSP90 chaperone/DNA topoisomerase II/histidine kinase"/>
    <property type="match status" value="1"/>
</dbReference>
<dbReference type="InterPro" id="IPR003661">
    <property type="entry name" value="HisK_dim/P_dom"/>
</dbReference>
<feature type="transmembrane region" description="Helical" evidence="14">
    <location>
        <begin position="678"/>
        <end position="706"/>
    </location>
</feature>
<keyword evidence="13 14" id="KW-0472">Membrane</keyword>
<dbReference type="InterPro" id="IPR036890">
    <property type="entry name" value="HATPase_C_sf"/>
</dbReference>
<comment type="catalytic activity">
    <reaction evidence="1">
        <text>ATP + protein L-histidine = ADP + protein N-phospho-L-histidine.</text>
        <dbReference type="EC" id="2.7.13.3"/>
    </reaction>
</comment>
<dbReference type="InterPro" id="IPR005467">
    <property type="entry name" value="His_kinase_dom"/>
</dbReference>
<organism evidence="17 18">
    <name type="scientific">Rhinopithecimicrobium faecis</name>
    <dbReference type="NCBI Taxonomy" id="2820698"/>
    <lineage>
        <taxon>Bacteria</taxon>
        <taxon>Pseudomonadati</taxon>
        <taxon>Bacteroidota</taxon>
        <taxon>Sphingobacteriia</taxon>
        <taxon>Sphingobacteriales</taxon>
        <taxon>Sphingobacteriaceae</taxon>
        <taxon>Rhinopithecimicrobium</taxon>
    </lineage>
</organism>
<keyword evidence="11 14" id="KW-1133">Transmembrane helix</keyword>
<proteinExistence type="predicted"/>
<keyword evidence="7 14" id="KW-0812">Transmembrane</keyword>
<evidence type="ECO:0000256" key="4">
    <source>
        <dbReference type="ARBA" id="ARBA00022475"/>
    </source>
</evidence>
<dbReference type="SUPFAM" id="SSF47384">
    <property type="entry name" value="Homodimeric domain of signal transducing histidine kinase"/>
    <property type="match status" value="1"/>
</dbReference>
<feature type="transmembrane region" description="Helical" evidence="14">
    <location>
        <begin position="329"/>
        <end position="356"/>
    </location>
</feature>
<dbReference type="AlphaFoldDB" id="A0A8T4H556"/>
<dbReference type="Gene3D" id="6.10.340.10">
    <property type="match status" value="1"/>
</dbReference>
<dbReference type="PROSITE" id="PS50109">
    <property type="entry name" value="HIS_KIN"/>
    <property type="match status" value="1"/>
</dbReference>
<dbReference type="Gene3D" id="1.10.287.130">
    <property type="match status" value="1"/>
</dbReference>
<dbReference type="InterPro" id="IPR003660">
    <property type="entry name" value="HAMP_dom"/>
</dbReference>
<feature type="transmembrane region" description="Helical" evidence="14">
    <location>
        <begin position="902"/>
        <end position="926"/>
    </location>
</feature>
<dbReference type="PROSITE" id="PS50885">
    <property type="entry name" value="HAMP"/>
    <property type="match status" value="1"/>
</dbReference>
<evidence type="ECO:0000259" key="16">
    <source>
        <dbReference type="PROSITE" id="PS50885"/>
    </source>
</evidence>
<feature type="transmembrane region" description="Helical" evidence="14">
    <location>
        <begin position="368"/>
        <end position="384"/>
    </location>
</feature>
<evidence type="ECO:0000256" key="12">
    <source>
        <dbReference type="ARBA" id="ARBA00023012"/>
    </source>
</evidence>
<dbReference type="CDD" id="cd00082">
    <property type="entry name" value="HisKA"/>
    <property type="match status" value="1"/>
</dbReference>
<keyword evidence="8" id="KW-0547">Nucleotide-binding</keyword>
<keyword evidence="10" id="KW-0067">ATP-binding</keyword>
<dbReference type="GO" id="GO:0005886">
    <property type="term" value="C:plasma membrane"/>
    <property type="evidence" value="ECO:0007669"/>
    <property type="project" value="UniProtKB-SubCell"/>
</dbReference>
<name>A0A8T4H556_9SPHI</name>
<evidence type="ECO:0000256" key="8">
    <source>
        <dbReference type="ARBA" id="ARBA00022741"/>
    </source>
</evidence>
<evidence type="ECO:0000313" key="17">
    <source>
        <dbReference type="EMBL" id="MBP3941994.1"/>
    </source>
</evidence>
<dbReference type="PANTHER" id="PTHR45528:SF1">
    <property type="entry name" value="SENSOR HISTIDINE KINASE CPXA"/>
    <property type="match status" value="1"/>
</dbReference>
<comment type="subcellular location">
    <subcellularLocation>
        <location evidence="2">Cell membrane</location>
        <topology evidence="2">Multi-pass membrane protein</topology>
    </subcellularLocation>
</comment>
<evidence type="ECO:0000256" key="2">
    <source>
        <dbReference type="ARBA" id="ARBA00004651"/>
    </source>
</evidence>
<feature type="transmembrane region" description="Helical" evidence="14">
    <location>
        <begin position="206"/>
        <end position="225"/>
    </location>
</feature>
<dbReference type="EC" id="2.7.13.3" evidence="3"/>
<keyword evidence="5" id="KW-0597">Phosphoprotein</keyword>
<evidence type="ECO:0000256" key="1">
    <source>
        <dbReference type="ARBA" id="ARBA00000085"/>
    </source>
</evidence>
<feature type="domain" description="Histidine kinase" evidence="15">
    <location>
        <begin position="996"/>
        <end position="1210"/>
    </location>
</feature>
<evidence type="ECO:0000256" key="6">
    <source>
        <dbReference type="ARBA" id="ARBA00022679"/>
    </source>
</evidence>
<dbReference type="RefSeq" id="WP_353545481.1">
    <property type="nucleotide sequence ID" value="NZ_JAGKSB010000001.1"/>
</dbReference>
<dbReference type="InterPro" id="IPR003594">
    <property type="entry name" value="HATPase_dom"/>
</dbReference>
<keyword evidence="6" id="KW-0808">Transferase</keyword>
<dbReference type="GO" id="GO:0005524">
    <property type="term" value="F:ATP binding"/>
    <property type="evidence" value="ECO:0007669"/>
    <property type="project" value="UniProtKB-KW"/>
</dbReference>
<dbReference type="EMBL" id="JAGKSB010000001">
    <property type="protein sequence ID" value="MBP3941994.1"/>
    <property type="molecule type" value="Genomic_DNA"/>
</dbReference>
<dbReference type="SMART" id="SM00387">
    <property type="entry name" value="HATPase_c"/>
    <property type="match status" value="1"/>
</dbReference>
<dbReference type="PANTHER" id="PTHR45528">
    <property type="entry name" value="SENSOR HISTIDINE KINASE CPXA"/>
    <property type="match status" value="1"/>
</dbReference>
<feature type="transmembrane region" description="Helical" evidence="14">
    <location>
        <begin position="288"/>
        <end position="309"/>
    </location>
</feature>
<keyword evidence="18" id="KW-1185">Reference proteome</keyword>
<dbReference type="Pfam" id="PF02518">
    <property type="entry name" value="HATPase_c"/>
    <property type="match status" value="1"/>
</dbReference>
<evidence type="ECO:0000256" key="10">
    <source>
        <dbReference type="ARBA" id="ARBA00022840"/>
    </source>
</evidence>
<dbReference type="GO" id="GO:0000155">
    <property type="term" value="F:phosphorelay sensor kinase activity"/>
    <property type="evidence" value="ECO:0007669"/>
    <property type="project" value="InterPro"/>
</dbReference>
<evidence type="ECO:0000256" key="14">
    <source>
        <dbReference type="SAM" id="Phobius"/>
    </source>
</evidence>
<dbReference type="Gene3D" id="3.30.565.10">
    <property type="entry name" value="Histidine kinase-like ATPase, C-terminal domain"/>
    <property type="match status" value="1"/>
</dbReference>
<feature type="transmembrane region" description="Helical" evidence="14">
    <location>
        <begin position="415"/>
        <end position="433"/>
    </location>
</feature>
<dbReference type="InterPro" id="IPR004358">
    <property type="entry name" value="Sig_transdc_His_kin-like_C"/>
</dbReference>
<evidence type="ECO:0000256" key="5">
    <source>
        <dbReference type="ARBA" id="ARBA00022553"/>
    </source>
</evidence>
<sequence>MLNVESQELSRNIHQKENLVKDLFEDSKSLETLRNAETFPLEAEKIIAKYAKDHMIFLFVYKYNNPIQWSTNVYVPQTDIGIFEGTSFLADANRYFVAKKKTIGSTSLLALIPIKRNFPENNQYLQNDFYSDLNISNNIEIANFYDVQQVENIYSSDKNLLFSVKLKEGKLNNIFTNLEIVMWILGIITLITLINTLCLELAKRGYLWSSVLLFGLFLAGIRYIELTSNWLTRHVSNPIFEAKNYALNSLFPNLGAMLVFYILIFWFMAYCWSLRRELEKTFTSTNKWVVLPINFMLYLSVYIAINLVYNNVATIITFAKAVTDLTQIFALTTVSWVGIGIFCITTASIIFYVDIVKKLSKCPFENKWYFLSFQVCIWIVSLVLSSDPTLYLASNSVIFLLIIVRIFPFENREQYKLGLQLIYILIIASLASVKHANYTTDKIIQDLKLGIKSLEAEDDLNAIALFSDIEYKLPKDKQLKGYFSSTGHVLDQQILREYIHQTYLSGYLSKFDYEAYFYDYNNEAVGKYQRDEMLQFRENVINKSIKVSENFYRLKGELGTHQYFAQFKIPLENEREATVLIKLVNKAFSYSVSYPDILTDSRLNTNYLDLYKKNSFVIYKDGNIIHQNGSYSYPLKPENISLKLHTFKQLPNKDGYIQLMYRPDVHTVIVMGTKQISFWVFLATTSSFFIILFITLAISNLIIWCFRGLKDKNFQLKYLKYNIYIIRNKIQFSSRIQLYFILSVICSLLLSGVISFVSINKQLNQNNENSRIRYIREISKRVESTLNNDNGFENLTTLSNYLNLLSRSISTDFTLYNQAGYMIYSSQPKIYDSKLQSRFMNPEAYIALHKLHRAEVLQNEVIGTFKYPATYTSIRNSDLKTVAYLGIPFYSADKDTETSQNILFNTLINIYALILLIIGFIAAFLAKQITSPLNIIRRKLSETGLGSNNEPIFWKRNDEIGALIKEYNIMILKLDSTAKKLVRAERETAWREMAQQIAHEIKNPLTPMKLGIQQLSRSYHEDDARFPERFDRVTKSFIEQIDTLSHIATEFSAFAKLPETKLQRINLLEKIIQSINVYENNDNTNIALENLVQEDKLFVMGDADQILRLFNNLIKNAVEAALSKKRIYINIKIASLTEDQLEIHVKDNGIGISEEAQQKIFVPNFTTKSSGTGLGLAFAKQTVEGMGGTISYETREGKGTTFILIIPRIVS</sequence>
<comment type="caution">
    <text evidence="17">The sequence shown here is derived from an EMBL/GenBank/DDBJ whole genome shotgun (WGS) entry which is preliminary data.</text>
</comment>
<evidence type="ECO:0000256" key="13">
    <source>
        <dbReference type="ARBA" id="ARBA00023136"/>
    </source>
</evidence>
<keyword evidence="4" id="KW-1003">Cell membrane</keyword>
<evidence type="ECO:0000256" key="11">
    <source>
        <dbReference type="ARBA" id="ARBA00022989"/>
    </source>
</evidence>
<dbReference type="InterPro" id="IPR036097">
    <property type="entry name" value="HisK_dim/P_sf"/>
</dbReference>
<gene>
    <name evidence="17" type="ORF">J5U18_00195</name>
</gene>
<feature type="transmembrane region" description="Helical" evidence="14">
    <location>
        <begin position="736"/>
        <end position="759"/>
    </location>
</feature>
<evidence type="ECO:0000313" key="18">
    <source>
        <dbReference type="Proteomes" id="UP000679691"/>
    </source>
</evidence>
<protein>
    <recommendedName>
        <fullName evidence="3">histidine kinase</fullName>
        <ecNumber evidence="3">2.7.13.3</ecNumber>
    </recommendedName>
</protein>
<dbReference type="SMART" id="SM00388">
    <property type="entry name" value="HisKA"/>
    <property type="match status" value="1"/>
</dbReference>
<feature type="transmembrane region" description="Helical" evidence="14">
    <location>
        <begin position="180"/>
        <end position="199"/>
    </location>
</feature>
<feature type="transmembrane region" description="Helical" evidence="14">
    <location>
        <begin position="245"/>
        <end position="267"/>
    </location>
</feature>
<evidence type="ECO:0000259" key="15">
    <source>
        <dbReference type="PROSITE" id="PS50109"/>
    </source>
</evidence>
<dbReference type="Pfam" id="PF00512">
    <property type="entry name" value="HisKA"/>
    <property type="match status" value="1"/>
</dbReference>
<dbReference type="InterPro" id="IPR050398">
    <property type="entry name" value="HssS/ArlS-like"/>
</dbReference>
<evidence type="ECO:0000256" key="3">
    <source>
        <dbReference type="ARBA" id="ARBA00012438"/>
    </source>
</evidence>
<reference evidence="17" key="1">
    <citation type="submission" date="2021-03" db="EMBL/GenBank/DDBJ databases">
        <authorList>
            <person name="Lu T."/>
            <person name="Wang Q."/>
            <person name="Han X."/>
        </authorList>
    </citation>
    <scope>NUCLEOTIDE SEQUENCE</scope>
    <source>
        <strain evidence="17">WQ 2009</strain>
    </source>
</reference>
<feature type="transmembrane region" description="Helical" evidence="14">
    <location>
        <begin position="390"/>
        <end position="408"/>
    </location>
</feature>
<keyword evidence="9" id="KW-0418">Kinase</keyword>
<dbReference type="PRINTS" id="PR00344">
    <property type="entry name" value="BCTRLSENSOR"/>
</dbReference>
<evidence type="ECO:0000256" key="7">
    <source>
        <dbReference type="ARBA" id="ARBA00022692"/>
    </source>
</evidence>
<accession>A0A8T4H556</accession>
<feature type="domain" description="HAMP" evidence="16">
    <location>
        <begin position="927"/>
        <end position="979"/>
    </location>
</feature>